<dbReference type="RefSeq" id="WP_068997661.1">
    <property type="nucleotide sequence ID" value="NZ_MDTQ01000001.1"/>
</dbReference>
<protein>
    <recommendedName>
        <fullName evidence="1">bAvd-like domain-containing protein</fullName>
    </recommendedName>
</protein>
<dbReference type="OrthoDB" id="9814817at2"/>
<feature type="domain" description="bAvd-like" evidence="1">
    <location>
        <begin position="6"/>
        <end position="110"/>
    </location>
</feature>
<evidence type="ECO:0000259" key="1">
    <source>
        <dbReference type="Pfam" id="PF22296"/>
    </source>
</evidence>
<accession>A0A1E2V9A9</accession>
<keyword evidence="3" id="KW-1185">Reference proteome</keyword>
<name>A0A1E2V9A9_9GAMM</name>
<evidence type="ECO:0000313" key="3">
    <source>
        <dbReference type="Proteomes" id="UP000094291"/>
    </source>
</evidence>
<reference evidence="2 3" key="1">
    <citation type="submission" date="2016-08" db="EMBL/GenBank/DDBJ databases">
        <authorList>
            <person name="Seilhamer J.J."/>
        </authorList>
    </citation>
    <scope>NUCLEOTIDE SEQUENCE [LARGE SCALE GENOMIC DNA]</scope>
    <source>
        <strain evidence="2 3">PH27A</strain>
    </source>
</reference>
<dbReference type="AlphaFoldDB" id="A0A1E2V9A9"/>
<dbReference type="Pfam" id="PF22296">
    <property type="entry name" value="bAvd"/>
    <property type="match status" value="1"/>
</dbReference>
<dbReference type="STRING" id="197479.BFW38_06500"/>
<dbReference type="Gene3D" id="1.20.1440.60">
    <property type="entry name" value="23S rRNA-intervening sequence"/>
    <property type="match status" value="1"/>
</dbReference>
<dbReference type="InterPro" id="IPR036583">
    <property type="entry name" value="23S_rRNA_IVS_sf"/>
</dbReference>
<organism evidence="2 3">
    <name type="scientific">Terasakiispira papahanaumokuakeensis</name>
    <dbReference type="NCBI Taxonomy" id="197479"/>
    <lineage>
        <taxon>Bacteria</taxon>
        <taxon>Pseudomonadati</taxon>
        <taxon>Pseudomonadota</taxon>
        <taxon>Gammaproteobacteria</taxon>
        <taxon>Oceanospirillales</taxon>
        <taxon>Terasakiispira</taxon>
    </lineage>
</organism>
<dbReference type="NCBIfam" id="NF033474">
    <property type="entry name" value="DivGenRetAVD"/>
    <property type="match status" value="1"/>
</dbReference>
<comment type="caution">
    <text evidence="2">The sequence shown here is derived from an EMBL/GenBank/DDBJ whole genome shotgun (WGS) entry which is preliminary data.</text>
</comment>
<dbReference type="CDD" id="cd16376">
    <property type="entry name" value="Avd_like"/>
    <property type="match status" value="1"/>
</dbReference>
<dbReference type="Proteomes" id="UP000094291">
    <property type="component" value="Unassembled WGS sequence"/>
</dbReference>
<sequence length="115" mass="13788">MGGSQFILRQKLEDFSFYFFPIIDRFPTREKWALCSQIKNCVYRLMRRCIQVEKSRDKRRFAFEMDVDMELLRYLIRLAHKSRYLNSKRLQTVSQKVGELGRILGGMLRSFGVQP</sequence>
<proteinExistence type="predicted"/>
<dbReference type="EMBL" id="MDTQ01000001">
    <property type="protein sequence ID" value="ODC03245.1"/>
    <property type="molecule type" value="Genomic_DNA"/>
</dbReference>
<dbReference type="InterPro" id="IPR055360">
    <property type="entry name" value="bAvd"/>
</dbReference>
<dbReference type="SUPFAM" id="SSF158446">
    <property type="entry name" value="IVS-encoded protein-like"/>
    <property type="match status" value="1"/>
</dbReference>
<evidence type="ECO:0000313" key="2">
    <source>
        <dbReference type="EMBL" id="ODC03245.1"/>
    </source>
</evidence>
<gene>
    <name evidence="2" type="ORF">BFW38_06500</name>
</gene>